<comment type="caution">
    <text evidence="15">The sequence shown here is derived from an EMBL/GenBank/DDBJ whole genome shotgun (WGS) entry which is preliminary data.</text>
</comment>
<evidence type="ECO:0000256" key="1">
    <source>
        <dbReference type="ARBA" id="ARBA00001974"/>
    </source>
</evidence>
<evidence type="ECO:0000313" key="16">
    <source>
        <dbReference type="Proteomes" id="UP000294545"/>
    </source>
</evidence>
<dbReference type="EC" id="1.4.3.16" evidence="4 11"/>
<dbReference type="Pfam" id="PF02910">
    <property type="entry name" value="Succ_DH_flav_C"/>
    <property type="match status" value="1"/>
</dbReference>
<dbReference type="SUPFAM" id="SSF56425">
    <property type="entry name" value="Succinate dehydrogenase/fumarate reductase flavoprotein, catalytic domain"/>
    <property type="match status" value="1"/>
</dbReference>
<dbReference type="GO" id="GO:0034628">
    <property type="term" value="P:'de novo' NAD+ biosynthetic process from L-aspartate"/>
    <property type="evidence" value="ECO:0007669"/>
    <property type="project" value="TreeGrafter"/>
</dbReference>
<evidence type="ECO:0000256" key="4">
    <source>
        <dbReference type="ARBA" id="ARBA00012173"/>
    </source>
</evidence>
<dbReference type="SUPFAM" id="SSF46977">
    <property type="entry name" value="Succinate dehydrogenase/fumarate reductase flavoprotein C-terminal domain"/>
    <property type="match status" value="1"/>
</dbReference>
<dbReference type="Gene3D" id="1.20.58.100">
    <property type="entry name" value="Fumarate reductase/succinate dehydrogenase flavoprotein-like, C-terminal domain"/>
    <property type="match status" value="1"/>
</dbReference>
<keyword evidence="9 12" id="KW-0560">Oxidoreductase</keyword>
<comment type="pathway">
    <text evidence="2 12">Cofactor biosynthesis; NAD(+) biosynthesis; iminoaspartate from L-aspartate (oxidase route): step 1/1.</text>
</comment>
<dbReference type="InterPro" id="IPR015939">
    <property type="entry name" value="Fum_Rdtase/Succ_DH_flav-like_C"/>
</dbReference>
<dbReference type="OrthoDB" id="9806724at2"/>
<gene>
    <name evidence="15" type="ORF">EDC19_2642</name>
</gene>
<comment type="cofactor">
    <cofactor evidence="1 12">
        <name>FAD</name>
        <dbReference type="ChEBI" id="CHEBI:57692"/>
    </cofactor>
</comment>
<comment type="similarity">
    <text evidence="3 12">Belongs to the FAD-dependent oxidoreductase 2 family. NadB subfamily.</text>
</comment>
<dbReference type="PANTHER" id="PTHR42716">
    <property type="entry name" value="L-ASPARTATE OXIDASE"/>
    <property type="match status" value="1"/>
</dbReference>
<evidence type="ECO:0000256" key="10">
    <source>
        <dbReference type="ARBA" id="ARBA00048305"/>
    </source>
</evidence>
<evidence type="ECO:0000256" key="7">
    <source>
        <dbReference type="ARBA" id="ARBA00022642"/>
    </source>
</evidence>
<evidence type="ECO:0000256" key="9">
    <source>
        <dbReference type="ARBA" id="ARBA00023002"/>
    </source>
</evidence>
<name>A0A4R1M7T7_9FIRM</name>
<sequence length="511" mass="57502">MDRYIFQDSLNPLEKYPYDVLIVGSGIAGIYTALSLDENIKCAILSKGDTKHTNSWLAQGGVASVLLEEDSKEQHYIDTINAGAGICNKEAVKILVEEGPNAIKILMQMNIPFDLCEEGRLHITQEGGHSNKRIIHCGGDATGRIILEHLKKIALQRPNITFIDNTFLVDILTENQKAKGVIGLDKNFKIYEASNIVIASGGIGQIYEHTTNPKTATGDGIAAAMRAGVKVNHMEFVQFHPTALYQDNGNKQVFLISEALRGEGAKLRNIKEERFMEGIHPMKELAPRDIVARAIINQLNKQKEQYVYLDITSKTKDYLKQRFPNIYKECKKAKIDMDKDYIKVHPVQHYFMGGIQTDIYGKTNLEGIYACGEAACTGVHGANRLASNSLLECLVFGKRCALDINNRIVIPKPYQGIKKTIHINKDTEDNKKRHYKKEIQTIMTHHGGVVRNEKSIKQALSKMEHLINHLKKDKIDTINWIESYNMALISYEILKSALKRKENIGSHYLSN</sequence>
<dbReference type="InterPro" id="IPR037099">
    <property type="entry name" value="Fum_R/Succ_DH_flav-like_C_sf"/>
</dbReference>
<accession>A0A4R1M7T7</accession>
<dbReference type="Gene3D" id="3.50.50.60">
    <property type="entry name" value="FAD/NAD(P)-binding domain"/>
    <property type="match status" value="1"/>
</dbReference>
<evidence type="ECO:0000256" key="3">
    <source>
        <dbReference type="ARBA" id="ARBA00008562"/>
    </source>
</evidence>
<keyword evidence="16" id="KW-1185">Reference proteome</keyword>
<protein>
    <recommendedName>
        <fullName evidence="5 11">L-aspartate oxidase</fullName>
        <ecNumber evidence="4 11">1.4.3.16</ecNumber>
    </recommendedName>
</protein>
<dbReference type="FunFam" id="3.90.700.10:FF:000002">
    <property type="entry name" value="L-aspartate oxidase"/>
    <property type="match status" value="1"/>
</dbReference>
<dbReference type="SUPFAM" id="SSF51905">
    <property type="entry name" value="FAD/NAD(P)-binding domain"/>
    <property type="match status" value="1"/>
</dbReference>
<comment type="function">
    <text evidence="12">Catalyzes the oxidation of L-aspartate to iminoaspartate.</text>
</comment>
<dbReference type="GO" id="GO:0008734">
    <property type="term" value="F:L-aspartate oxidase activity"/>
    <property type="evidence" value="ECO:0007669"/>
    <property type="project" value="UniProtKB-UniRule"/>
</dbReference>
<dbReference type="UniPathway" id="UPA00253">
    <property type="reaction ID" value="UER00326"/>
</dbReference>
<keyword evidence="7 12" id="KW-0662">Pyridine nucleotide biosynthesis</keyword>
<evidence type="ECO:0000259" key="14">
    <source>
        <dbReference type="Pfam" id="PF02910"/>
    </source>
</evidence>
<evidence type="ECO:0000256" key="12">
    <source>
        <dbReference type="RuleBase" id="RU362049"/>
    </source>
</evidence>
<evidence type="ECO:0000256" key="8">
    <source>
        <dbReference type="ARBA" id="ARBA00022827"/>
    </source>
</evidence>
<dbReference type="GO" id="GO:0033765">
    <property type="term" value="F:steroid dehydrogenase activity, acting on the CH-CH group of donors"/>
    <property type="evidence" value="ECO:0007669"/>
    <property type="project" value="UniProtKB-ARBA"/>
</dbReference>
<dbReference type="AlphaFoldDB" id="A0A4R1M7T7"/>
<evidence type="ECO:0000259" key="13">
    <source>
        <dbReference type="Pfam" id="PF00890"/>
    </source>
</evidence>
<dbReference type="InterPro" id="IPR036188">
    <property type="entry name" value="FAD/NAD-bd_sf"/>
</dbReference>
<dbReference type="InterPro" id="IPR003953">
    <property type="entry name" value="FAD-dep_OxRdtase_2_FAD-bd"/>
</dbReference>
<dbReference type="EMBL" id="SMGQ01000017">
    <property type="protein sequence ID" value="TCK87995.1"/>
    <property type="molecule type" value="Genomic_DNA"/>
</dbReference>
<organism evidence="15 16">
    <name type="scientific">Natranaerovirga hydrolytica</name>
    <dbReference type="NCBI Taxonomy" id="680378"/>
    <lineage>
        <taxon>Bacteria</taxon>
        <taxon>Bacillati</taxon>
        <taxon>Bacillota</taxon>
        <taxon>Clostridia</taxon>
        <taxon>Lachnospirales</taxon>
        <taxon>Natranaerovirgaceae</taxon>
        <taxon>Natranaerovirga</taxon>
    </lineage>
</organism>
<feature type="domain" description="Fumarate reductase/succinate dehydrogenase flavoprotein-like C-terminal" evidence="14">
    <location>
        <begin position="437"/>
        <end position="508"/>
    </location>
</feature>
<dbReference type="NCBIfam" id="TIGR00551">
    <property type="entry name" value="nadB"/>
    <property type="match status" value="1"/>
</dbReference>
<comment type="subcellular location">
    <subcellularLocation>
        <location evidence="12">Cytoplasm</location>
    </subcellularLocation>
</comment>
<keyword evidence="8 12" id="KW-0274">FAD</keyword>
<reference evidence="15 16" key="1">
    <citation type="submission" date="2019-03" db="EMBL/GenBank/DDBJ databases">
        <title>Genomic Encyclopedia of Type Strains, Phase IV (KMG-IV): sequencing the most valuable type-strain genomes for metagenomic binning, comparative biology and taxonomic classification.</title>
        <authorList>
            <person name="Goeker M."/>
        </authorList>
    </citation>
    <scope>NUCLEOTIDE SEQUENCE [LARGE SCALE GENOMIC DNA]</scope>
    <source>
        <strain evidence="15 16">DSM 24176</strain>
    </source>
</reference>
<keyword evidence="6 12" id="KW-0285">Flavoprotein</keyword>
<dbReference type="InterPro" id="IPR027477">
    <property type="entry name" value="Succ_DH/fumarate_Rdtase_cat_sf"/>
</dbReference>
<comment type="catalytic activity">
    <reaction evidence="10">
        <text>L-aspartate + O2 = iminosuccinate + H2O2</text>
        <dbReference type="Rhea" id="RHEA:25876"/>
        <dbReference type="ChEBI" id="CHEBI:15379"/>
        <dbReference type="ChEBI" id="CHEBI:16240"/>
        <dbReference type="ChEBI" id="CHEBI:29991"/>
        <dbReference type="ChEBI" id="CHEBI:77875"/>
        <dbReference type="EC" id="1.4.3.16"/>
    </reaction>
    <physiologicalReaction direction="left-to-right" evidence="10">
        <dbReference type="Rhea" id="RHEA:25877"/>
    </physiologicalReaction>
</comment>
<evidence type="ECO:0000313" key="15">
    <source>
        <dbReference type="EMBL" id="TCK87995.1"/>
    </source>
</evidence>
<dbReference type="Pfam" id="PF00890">
    <property type="entry name" value="FAD_binding_2"/>
    <property type="match status" value="1"/>
</dbReference>
<dbReference type="InterPro" id="IPR005288">
    <property type="entry name" value="NadB"/>
</dbReference>
<evidence type="ECO:0000256" key="6">
    <source>
        <dbReference type="ARBA" id="ARBA00022630"/>
    </source>
</evidence>
<feature type="domain" description="FAD-dependent oxidoreductase 2 FAD-binding" evidence="13">
    <location>
        <begin position="19"/>
        <end position="390"/>
    </location>
</feature>
<evidence type="ECO:0000256" key="11">
    <source>
        <dbReference type="NCBIfam" id="TIGR00551"/>
    </source>
</evidence>
<dbReference type="PANTHER" id="PTHR42716:SF2">
    <property type="entry name" value="L-ASPARTATE OXIDASE, CHLOROPLASTIC"/>
    <property type="match status" value="1"/>
</dbReference>
<proteinExistence type="inferred from homology"/>
<dbReference type="Proteomes" id="UP000294545">
    <property type="component" value="Unassembled WGS sequence"/>
</dbReference>
<evidence type="ECO:0000256" key="5">
    <source>
        <dbReference type="ARBA" id="ARBA00021901"/>
    </source>
</evidence>
<dbReference type="PRINTS" id="PR00368">
    <property type="entry name" value="FADPNR"/>
</dbReference>
<evidence type="ECO:0000256" key="2">
    <source>
        <dbReference type="ARBA" id="ARBA00004950"/>
    </source>
</evidence>
<dbReference type="Gene3D" id="3.90.700.10">
    <property type="entry name" value="Succinate dehydrogenase/fumarate reductase flavoprotein, catalytic domain"/>
    <property type="match status" value="1"/>
</dbReference>
<dbReference type="RefSeq" id="WP_132283301.1">
    <property type="nucleotide sequence ID" value="NZ_SMGQ01000017.1"/>
</dbReference>
<dbReference type="GO" id="GO:0005737">
    <property type="term" value="C:cytoplasm"/>
    <property type="evidence" value="ECO:0007669"/>
    <property type="project" value="UniProtKB-SubCell"/>
</dbReference>